<protein>
    <submittedName>
        <fullName evidence="1">Peptidase C39</fullName>
    </submittedName>
</protein>
<evidence type="ECO:0000313" key="2">
    <source>
        <dbReference type="Proteomes" id="UP000516046"/>
    </source>
</evidence>
<evidence type="ECO:0000313" key="1">
    <source>
        <dbReference type="EMBL" id="QNO18753.1"/>
    </source>
</evidence>
<gene>
    <name evidence="1" type="ORF">H6X83_03730</name>
</gene>
<organism evidence="1 2">
    <name type="scientific">Caproicibacterium amylolyticum</name>
    <dbReference type="NCBI Taxonomy" id="2766537"/>
    <lineage>
        <taxon>Bacteria</taxon>
        <taxon>Bacillati</taxon>
        <taxon>Bacillota</taxon>
        <taxon>Clostridia</taxon>
        <taxon>Eubacteriales</taxon>
        <taxon>Oscillospiraceae</taxon>
        <taxon>Caproicibacterium</taxon>
    </lineage>
</organism>
<reference evidence="1 2" key="1">
    <citation type="submission" date="2020-08" db="EMBL/GenBank/DDBJ databases">
        <authorList>
            <person name="Ren C."/>
            <person name="Gu Y."/>
            <person name="Xu Y."/>
        </authorList>
    </citation>
    <scope>NUCLEOTIDE SEQUENCE [LARGE SCALE GENOMIC DNA]</scope>
    <source>
        <strain evidence="1 2">LBM18003</strain>
    </source>
</reference>
<dbReference type="AlphaFoldDB" id="A0A7G9WJ91"/>
<proteinExistence type="predicted"/>
<name>A0A7G9WJ91_9FIRM</name>
<dbReference type="EMBL" id="CP060696">
    <property type="protein sequence ID" value="QNO18753.1"/>
    <property type="molecule type" value="Genomic_DNA"/>
</dbReference>
<dbReference type="RefSeq" id="WP_212507821.1">
    <property type="nucleotide sequence ID" value="NZ_CP060696.1"/>
</dbReference>
<keyword evidence="2" id="KW-1185">Reference proteome</keyword>
<dbReference type="KEGG" id="caml:H6X83_03730"/>
<accession>A0A7G9WJ91</accession>
<dbReference type="Gene3D" id="3.90.70.10">
    <property type="entry name" value="Cysteine proteinases"/>
    <property type="match status" value="1"/>
</dbReference>
<sequence>MKTPLSYQCTEYDCGPTTLLNAVSFLFERKQIAPDLIKYIHMYCLDGFNHRGEIGKSGTSCMAMSFMGSWLNQYRRMRDLPIRCESLASDEIHISENSRIVGCLQCGGCAVVRVDLGGGHYVLLTGVEGDKICLFDPYYHEKPYRIRGVLTVTDAPDRMNRKVSWDILNSEEKRYYALGEPERRECMLLYNTETFQSDNMEYVI</sequence>
<dbReference type="Proteomes" id="UP000516046">
    <property type="component" value="Chromosome"/>
</dbReference>